<name>A0A161ZL28_DAUCS</name>
<dbReference type="AlphaFoldDB" id="A0A161ZL28"/>
<dbReference type="InterPro" id="IPR002156">
    <property type="entry name" value="RNaseH_domain"/>
</dbReference>
<sequence>MVLRDDRGEFIRGKNLRYAGTVNVMEAEAIGLQEALAWLEDMGVQNAVIERDSQLVCSRTKNINLRLVMSLNSVVPREKQALIIK</sequence>
<dbReference type="EMBL" id="CP093349">
    <property type="protein sequence ID" value="WOH09238.1"/>
    <property type="molecule type" value="Genomic_DNA"/>
</dbReference>
<gene>
    <name evidence="2" type="ORF">DCAR_024993</name>
    <name evidence="3" type="ORF">DCAR_0728694</name>
</gene>
<evidence type="ECO:0000313" key="4">
    <source>
        <dbReference type="Proteomes" id="UP000077755"/>
    </source>
</evidence>
<dbReference type="EMBL" id="LNRQ01000007">
    <property type="protein sequence ID" value="KZM87892.1"/>
    <property type="molecule type" value="Genomic_DNA"/>
</dbReference>
<dbReference type="Gramene" id="KZM87892">
    <property type="protein sequence ID" value="KZM87892"/>
    <property type="gene ID" value="DCAR_024993"/>
</dbReference>
<reference evidence="2" key="1">
    <citation type="journal article" date="2016" name="Nat. Genet.">
        <title>A high-quality carrot genome assembly provides new insights into carotenoid accumulation and asterid genome evolution.</title>
        <authorList>
            <person name="Iorizzo M."/>
            <person name="Ellison S."/>
            <person name="Senalik D."/>
            <person name="Zeng P."/>
            <person name="Satapoomin P."/>
            <person name="Huang J."/>
            <person name="Bowman M."/>
            <person name="Iovene M."/>
            <person name="Sanseverino W."/>
            <person name="Cavagnaro P."/>
            <person name="Yildiz M."/>
            <person name="Macko-Podgorni A."/>
            <person name="Moranska E."/>
            <person name="Grzebelus E."/>
            <person name="Grzebelus D."/>
            <person name="Ashrafi H."/>
            <person name="Zheng Z."/>
            <person name="Cheng S."/>
            <person name="Spooner D."/>
            <person name="Van Deynze A."/>
            <person name="Simon P."/>
        </authorList>
    </citation>
    <scope>NUCLEOTIDE SEQUENCE [LARGE SCALE GENOMIC DNA]</scope>
    <source>
        <tissue evidence="2">Leaf</tissue>
    </source>
</reference>
<evidence type="ECO:0000259" key="1">
    <source>
        <dbReference type="Pfam" id="PF13456"/>
    </source>
</evidence>
<dbReference type="OMA" id="GKNLRYA"/>
<evidence type="ECO:0000313" key="3">
    <source>
        <dbReference type="EMBL" id="WOH09238.1"/>
    </source>
</evidence>
<accession>A0A161ZL28</accession>
<protein>
    <recommendedName>
        <fullName evidence="1">RNase H type-1 domain-containing protein</fullName>
    </recommendedName>
</protein>
<dbReference type="GO" id="GO:0003676">
    <property type="term" value="F:nucleic acid binding"/>
    <property type="evidence" value="ECO:0007669"/>
    <property type="project" value="InterPro"/>
</dbReference>
<feature type="domain" description="RNase H type-1" evidence="1">
    <location>
        <begin position="1"/>
        <end position="62"/>
    </location>
</feature>
<evidence type="ECO:0000313" key="2">
    <source>
        <dbReference type="EMBL" id="KZM87892.1"/>
    </source>
</evidence>
<dbReference type="GO" id="GO:0004523">
    <property type="term" value="F:RNA-DNA hybrid ribonuclease activity"/>
    <property type="evidence" value="ECO:0007669"/>
    <property type="project" value="InterPro"/>
</dbReference>
<reference evidence="3" key="2">
    <citation type="submission" date="2022-03" db="EMBL/GenBank/DDBJ databases">
        <title>Draft title - Genomic analysis of global carrot germplasm unveils the trajectory of domestication and the origin of high carotenoid orange carrot.</title>
        <authorList>
            <person name="Iorizzo M."/>
            <person name="Ellison S."/>
            <person name="Senalik D."/>
            <person name="Macko-Podgorni A."/>
            <person name="Grzebelus D."/>
            <person name="Bostan H."/>
            <person name="Rolling W."/>
            <person name="Curaba J."/>
            <person name="Simon P."/>
        </authorList>
    </citation>
    <scope>NUCLEOTIDE SEQUENCE</scope>
    <source>
        <tissue evidence="3">Leaf</tissue>
    </source>
</reference>
<dbReference type="Proteomes" id="UP000077755">
    <property type="component" value="Chromosome 7"/>
</dbReference>
<keyword evidence="4" id="KW-1185">Reference proteome</keyword>
<dbReference type="Gene3D" id="3.30.420.10">
    <property type="entry name" value="Ribonuclease H-like superfamily/Ribonuclease H"/>
    <property type="match status" value="1"/>
</dbReference>
<dbReference type="Pfam" id="PF13456">
    <property type="entry name" value="RVT_3"/>
    <property type="match status" value="1"/>
</dbReference>
<proteinExistence type="predicted"/>
<dbReference type="InterPro" id="IPR036397">
    <property type="entry name" value="RNaseH_sf"/>
</dbReference>
<organism evidence="2">
    <name type="scientific">Daucus carota subsp. sativus</name>
    <name type="common">Carrot</name>
    <dbReference type="NCBI Taxonomy" id="79200"/>
    <lineage>
        <taxon>Eukaryota</taxon>
        <taxon>Viridiplantae</taxon>
        <taxon>Streptophyta</taxon>
        <taxon>Embryophyta</taxon>
        <taxon>Tracheophyta</taxon>
        <taxon>Spermatophyta</taxon>
        <taxon>Magnoliopsida</taxon>
        <taxon>eudicotyledons</taxon>
        <taxon>Gunneridae</taxon>
        <taxon>Pentapetalae</taxon>
        <taxon>asterids</taxon>
        <taxon>campanulids</taxon>
        <taxon>Apiales</taxon>
        <taxon>Apiaceae</taxon>
        <taxon>Apioideae</taxon>
        <taxon>Scandiceae</taxon>
        <taxon>Daucinae</taxon>
        <taxon>Daucus</taxon>
        <taxon>Daucus sect. Daucus</taxon>
    </lineage>
</organism>